<dbReference type="SUPFAM" id="SSF57667">
    <property type="entry name" value="beta-beta-alpha zinc fingers"/>
    <property type="match status" value="1"/>
</dbReference>
<feature type="compositionally biased region" description="Low complexity" evidence="2">
    <location>
        <begin position="197"/>
        <end position="214"/>
    </location>
</feature>
<feature type="domain" description="C2H2-type" evidence="3">
    <location>
        <begin position="171"/>
        <end position="200"/>
    </location>
</feature>
<keyword evidence="1" id="KW-0479">Metal-binding</keyword>
<name>A0ABM0LBJ0_MICOH</name>
<sequence>MEASEPTHPTPPASDQSVPAPGVPGVSGGQASPRLTLGPVILPPEQGLPPTVFLKALPVPLYHTVPPGGLQPRAPLVTGSLEGASVPFILSPLLQPEGPSPTQMGKPATPALTVNIVGTLPVLSPGVGSTLVSTGRLKNAGKYLCPHCGRDCLKPSVLEKHIRSHTGERPFPCTTCGIAFKTQSNLYKHRRTQTHLNNSRLSLESEGSGSSLLGDGDRPGEIASLESRGDEGAPENALSPGAHPTLATRNRERMVEAAPSLGANLAHKETPVDHPHMVSPEFPLVSPQPRRKLPESKPSSLQRQQETCSEKPWDSKAVEGQLRKCESTDSGYLSRSDSVEQPPVASSPLHSLSEHSAESEGEGGPGGGSAGNRAEQGTPGSSLELEKKRLEERIAQLISHNQAVVDDPQLDHVRPRKTVLSKQGSIDLPMPYTYKDSFHFDIRALEPNRRRAALSPARSTFTPLEKTRPLFFHSVPTQLSTTVECVPVTRSNSLPFIEGSKLWPESRDQQDAFPLMQKSLSPRLTPTRLGDHPGLTLTGIPSGHPRALVRQAAVEDLPCTPTGDPSAVAEDPDGKRSVVKEGMACRGRASKKYGQKKQKMFSQEKWQVYGNETFKRIYQKMKTSHQGGQKHRDMKQGQGSELDLPSQEEVVGAEGAGLSQDNRVPVLGDATVGAKPGPLGSWPSLEGSLETEFPKQLKAVARAKSSPTLGSTDALCLNSKSPLLSPHGKSDLGSQLPPEPVCLQERDLKAPGVALPDRSGEVTKETCPGDQTLLRQPSGGSVGLQLVEDKLPSERKRLKVEGLDHQEQPGLLEVESLGSSVWADSQQPQKQDSTSEKVLDSSNEGIQPVTMALQSSNASSAVAAVALRWPGLGDKDPTLPSVPKTPGLHSLLPAQLQDPGIPAAVSSGSFAPKYLLRLPQGEKPSPQVAPGPGKGPDSLCTSAQPEEQALLAESELEVNGPPRASSGPAEAGGIPEDPSWSRSMDGREETQTGREKRDRTNSNIPTAELSSDPNTGTTQETASVLPAHTRDTHVTKGVVNETRAIYCLCIDSPPAKARIYDNLLNPWTSSQKLGSPKNALECPSSETKERLPPCFPWQAHYFFTSFTRPPGLPLGQQKLDLSHHVGTPKSCEAPSSFPSLKAEPQLTWCCLNSSLTLPAEQQRAAPRDLASRSPDGSLQGKSCRVLPPKSSGGRTKTSRGGGGTTQAPELPHPTVSGTRAQDQESSPQRRKGLCHRRVKISHEISKKKKLRLYSKRYEGSFWQRAKRLCKPPWLPRRSCLPHRLEGLEPRGTLGKASLEAAGPHLQGEPSCANPNLPVGRGSKEKEGDCQQSSEPISLGTKTILERDSLTLKDVSPSAGERNNCSQEKDHVNGSGQSLPSNVCLTMFQEDPLPQGKGSDVGPPGTPLPPSQDQVSLVASLCISPDDSKPPPSLRSKGTFPHRDIATSVAAICVPTGTPTGHRTLGGHSVESHMEETLAQSSPDKRAIRESIAQALLPRRPSPSPISPGRTRLEMLPSGPGLTSSHQEEVRPQADLPSWTQYGHREVSVPCAVLGSESSICHTEEFITPKSVMAPSDQGQPSEVSEAPLKSIRKRSLEGMRKQTRVELSDTSSDDEDRLVIEV</sequence>
<feature type="domain" description="C2H2-type" evidence="3">
    <location>
        <begin position="143"/>
        <end position="170"/>
    </location>
</feature>
<gene>
    <name evidence="5" type="primary">Znf831</name>
</gene>
<feature type="region of interest" description="Disordered" evidence="2">
    <location>
        <begin position="753"/>
        <end position="784"/>
    </location>
</feature>
<feature type="region of interest" description="Disordered" evidence="2">
    <location>
        <begin position="1"/>
        <end position="32"/>
    </location>
</feature>
<feature type="compositionally biased region" description="Basic and acidic residues" evidence="2">
    <location>
        <begin position="1594"/>
        <end position="1607"/>
    </location>
</feature>
<feature type="region of interest" description="Disordered" evidence="2">
    <location>
        <begin position="820"/>
        <end position="843"/>
    </location>
</feature>
<dbReference type="PANTHER" id="PTHR47166">
    <property type="entry name" value="ZINC FINGER PROTEIN 831"/>
    <property type="match status" value="1"/>
</dbReference>
<dbReference type="Gene3D" id="3.30.160.60">
    <property type="entry name" value="Classic Zinc Finger"/>
    <property type="match status" value="2"/>
</dbReference>
<feature type="region of interest" description="Disordered" evidence="2">
    <location>
        <begin position="1570"/>
        <end position="1622"/>
    </location>
</feature>
<dbReference type="RefSeq" id="XP_005362828.1">
    <property type="nucleotide sequence ID" value="XM_005362771.3"/>
</dbReference>
<evidence type="ECO:0000256" key="1">
    <source>
        <dbReference type="PROSITE-ProRule" id="PRU00042"/>
    </source>
</evidence>
<protein>
    <submittedName>
        <fullName evidence="5">Zinc finger protein 831</fullName>
    </submittedName>
</protein>
<proteinExistence type="predicted"/>
<feature type="compositionally biased region" description="Polar residues" evidence="2">
    <location>
        <begin position="1215"/>
        <end position="1226"/>
    </location>
</feature>
<keyword evidence="1" id="KW-0862">Zinc</keyword>
<evidence type="ECO:0000259" key="3">
    <source>
        <dbReference type="PROSITE" id="PS50157"/>
    </source>
</evidence>
<feature type="region of interest" description="Disordered" evidence="2">
    <location>
        <begin position="1162"/>
        <end position="1234"/>
    </location>
</feature>
<dbReference type="SMART" id="SM00355">
    <property type="entry name" value="ZnF_C2H2"/>
    <property type="match status" value="2"/>
</dbReference>
<organism evidence="4 5">
    <name type="scientific">Microtus ochrogaster</name>
    <name type="common">Prairie vole</name>
    <dbReference type="NCBI Taxonomy" id="79684"/>
    <lineage>
        <taxon>Eukaryota</taxon>
        <taxon>Metazoa</taxon>
        <taxon>Chordata</taxon>
        <taxon>Craniata</taxon>
        <taxon>Vertebrata</taxon>
        <taxon>Euteleostomi</taxon>
        <taxon>Mammalia</taxon>
        <taxon>Eutheria</taxon>
        <taxon>Euarchontoglires</taxon>
        <taxon>Glires</taxon>
        <taxon>Rodentia</taxon>
        <taxon>Myomorpha</taxon>
        <taxon>Muroidea</taxon>
        <taxon>Cricetidae</taxon>
        <taxon>Arvicolinae</taxon>
        <taxon>Microtus</taxon>
    </lineage>
</organism>
<dbReference type="GeneID" id="101993174"/>
<dbReference type="PROSITE" id="PS50157">
    <property type="entry name" value="ZINC_FINGER_C2H2_2"/>
    <property type="match status" value="2"/>
</dbReference>
<keyword evidence="1" id="KW-0863">Zinc-finger</keyword>
<feature type="region of interest" description="Disordered" evidence="2">
    <location>
        <begin position="1302"/>
        <end position="1413"/>
    </location>
</feature>
<dbReference type="Proteomes" id="UP000694915">
    <property type="component" value="Linkage group LG8"/>
</dbReference>
<dbReference type="InterPro" id="IPR013087">
    <property type="entry name" value="Znf_C2H2_type"/>
</dbReference>
<feature type="region of interest" description="Disordered" evidence="2">
    <location>
        <begin position="920"/>
        <end position="941"/>
    </location>
</feature>
<accession>A0ABM0LBJ0</accession>
<feature type="compositionally biased region" description="Basic and acidic residues" evidence="2">
    <location>
        <begin position="984"/>
        <end position="1000"/>
    </location>
</feature>
<feature type="compositionally biased region" description="Polar residues" evidence="2">
    <location>
        <begin position="1373"/>
        <end position="1383"/>
    </location>
</feature>
<evidence type="ECO:0000313" key="5">
    <source>
        <dbReference type="RefSeq" id="XP_005362828.1"/>
    </source>
</evidence>
<dbReference type="PROSITE" id="PS00028">
    <property type="entry name" value="ZINC_FINGER_C2H2_1"/>
    <property type="match status" value="2"/>
</dbReference>
<feature type="region of interest" description="Disordered" evidence="2">
    <location>
        <begin position="197"/>
        <end position="246"/>
    </location>
</feature>
<dbReference type="Pfam" id="PF00096">
    <property type="entry name" value="zf-C2H2"/>
    <property type="match status" value="1"/>
</dbReference>
<feature type="compositionally biased region" description="Low complexity" evidence="2">
    <location>
        <begin position="16"/>
        <end position="32"/>
    </location>
</feature>
<feature type="compositionally biased region" description="Polar residues" evidence="2">
    <location>
        <begin position="1001"/>
        <end position="1022"/>
    </location>
</feature>
<evidence type="ECO:0000256" key="2">
    <source>
        <dbReference type="SAM" id="MobiDB-lite"/>
    </source>
</evidence>
<feature type="compositionally biased region" description="Polar residues" evidence="2">
    <location>
        <begin position="820"/>
        <end position="832"/>
    </location>
</feature>
<feature type="region of interest" description="Disordered" evidence="2">
    <location>
        <begin position="270"/>
        <end position="382"/>
    </location>
</feature>
<feature type="compositionally biased region" description="Polar residues" evidence="2">
    <location>
        <begin position="297"/>
        <end position="307"/>
    </location>
</feature>
<keyword evidence="4" id="KW-1185">Reference proteome</keyword>
<dbReference type="PANTHER" id="PTHR47166:SF1">
    <property type="entry name" value="ZINC FINGER PROTEIN 831"/>
    <property type="match status" value="1"/>
</dbReference>
<feature type="region of interest" description="Disordered" evidence="2">
    <location>
        <begin position="958"/>
        <end position="1029"/>
    </location>
</feature>
<reference evidence="5" key="1">
    <citation type="submission" date="2025-08" db="UniProtKB">
        <authorList>
            <consortium name="RefSeq"/>
        </authorList>
    </citation>
    <scope>IDENTIFICATION</scope>
</reference>
<dbReference type="InterPro" id="IPR036236">
    <property type="entry name" value="Znf_C2H2_sf"/>
</dbReference>
<feature type="compositionally biased region" description="Basic and acidic residues" evidence="2">
    <location>
        <begin position="308"/>
        <end position="327"/>
    </location>
</feature>
<evidence type="ECO:0000313" key="4">
    <source>
        <dbReference type="Proteomes" id="UP000694915"/>
    </source>
</evidence>